<dbReference type="EMBL" id="QURN01000017">
    <property type="protein sequence ID" value="RFC64781.1"/>
    <property type="molecule type" value="Genomic_DNA"/>
</dbReference>
<sequence length="86" mass="9882">MRFVFPHSHAFPRGRVTVEVDGSSGPECLVEFGDGIAIIARWQRDGEQLDLHIPAYRTAKGTQVVAHDWRLIQRKDGGWRVERRDQ</sequence>
<accession>A0A371X6D6</accession>
<reference evidence="2" key="1">
    <citation type="submission" date="2018-08" db="EMBL/GenBank/DDBJ databases">
        <authorList>
            <person name="Im W.T."/>
        </authorList>
    </citation>
    <scope>NUCLEOTIDE SEQUENCE [LARGE SCALE GENOMIC DNA]</scope>
    <source>
        <strain evidence="2">LA-28</strain>
    </source>
</reference>
<dbReference type="Proteomes" id="UP000262379">
    <property type="component" value="Unassembled WGS sequence"/>
</dbReference>
<dbReference type="RefSeq" id="WP_116625425.1">
    <property type="nucleotide sequence ID" value="NZ_QURN01000017.1"/>
</dbReference>
<organism evidence="1 2">
    <name type="scientific">Mesorhizobium denitrificans</name>
    <dbReference type="NCBI Taxonomy" id="2294114"/>
    <lineage>
        <taxon>Bacteria</taxon>
        <taxon>Pseudomonadati</taxon>
        <taxon>Pseudomonadota</taxon>
        <taxon>Alphaproteobacteria</taxon>
        <taxon>Hyphomicrobiales</taxon>
        <taxon>Phyllobacteriaceae</taxon>
        <taxon>Mesorhizobium</taxon>
    </lineage>
</organism>
<protein>
    <submittedName>
        <fullName evidence="1">Uncharacterized protein</fullName>
    </submittedName>
</protein>
<proteinExistence type="predicted"/>
<comment type="caution">
    <text evidence="1">The sequence shown here is derived from an EMBL/GenBank/DDBJ whole genome shotgun (WGS) entry which is preliminary data.</text>
</comment>
<evidence type="ECO:0000313" key="2">
    <source>
        <dbReference type="Proteomes" id="UP000262379"/>
    </source>
</evidence>
<keyword evidence="2" id="KW-1185">Reference proteome</keyword>
<name>A0A371X6D6_9HYPH</name>
<gene>
    <name evidence="1" type="ORF">DY251_18630</name>
</gene>
<dbReference type="AlphaFoldDB" id="A0A371X6D6"/>
<evidence type="ECO:0000313" key="1">
    <source>
        <dbReference type="EMBL" id="RFC64781.1"/>
    </source>
</evidence>